<dbReference type="PANTHER" id="PTHR43077">
    <property type="entry name" value="TRANSPORT PERMEASE YVFS-RELATED"/>
    <property type="match status" value="1"/>
</dbReference>
<accession>A0ABU4GCD5</accession>
<proteinExistence type="predicted"/>
<evidence type="ECO:0000313" key="8">
    <source>
        <dbReference type="Proteomes" id="UP001282284"/>
    </source>
</evidence>
<dbReference type="RefSeq" id="WP_317945831.1">
    <property type="nucleotide sequence ID" value="NZ_JAUBDI010000019.1"/>
</dbReference>
<feature type="transmembrane region" description="Helical" evidence="5">
    <location>
        <begin position="218"/>
        <end position="237"/>
    </location>
</feature>
<dbReference type="PIRSF" id="PIRSF006648">
    <property type="entry name" value="DrrB"/>
    <property type="match status" value="1"/>
</dbReference>
<evidence type="ECO:0000256" key="1">
    <source>
        <dbReference type="ARBA" id="ARBA00004141"/>
    </source>
</evidence>
<feature type="domain" description="ABC-2 type transporter transmembrane" evidence="6">
    <location>
        <begin position="52"/>
        <end position="236"/>
    </location>
</feature>
<feature type="transmembrane region" description="Helical" evidence="5">
    <location>
        <begin position="20"/>
        <end position="41"/>
    </location>
</feature>
<dbReference type="InterPro" id="IPR000412">
    <property type="entry name" value="ABC_2_transport"/>
</dbReference>
<keyword evidence="8" id="KW-1185">Reference proteome</keyword>
<evidence type="ECO:0000256" key="4">
    <source>
        <dbReference type="ARBA" id="ARBA00023136"/>
    </source>
</evidence>
<evidence type="ECO:0000259" key="6">
    <source>
        <dbReference type="Pfam" id="PF12698"/>
    </source>
</evidence>
<evidence type="ECO:0000256" key="2">
    <source>
        <dbReference type="ARBA" id="ARBA00022692"/>
    </source>
</evidence>
<feature type="transmembrane region" description="Helical" evidence="5">
    <location>
        <begin position="132"/>
        <end position="155"/>
    </location>
</feature>
<feature type="transmembrane region" description="Helical" evidence="5">
    <location>
        <begin position="108"/>
        <end position="126"/>
    </location>
</feature>
<protein>
    <submittedName>
        <fullName evidence="7">ABC transporter permease</fullName>
    </submittedName>
</protein>
<feature type="transmembrane region" description="Helical" evidence="5">
    <location>
        <begin position="53"/>
        <end position="73"/>
    </location>
</feature>
<dbReference type="InterPro" id="IPR051328">
    <property type="entry name" value="T7SS_ABC-Transporter"/>
</dbReference>
<dbReference type="PANTHER" id="PTHR43077:SF11">
    <property type="entry name" value="TRANSPORT PERMEASE YVFS-RELATED"/>
    <property type="match status" value="1"/>
</dbReference>
<comment type="subcellular location">
    <subcellularLocation>
        <location evidence="1">Membrane</location>
        <topology evidence="1">Multi-pass membrane protein</topology>
    </subcellularLocation>
</comment>
<sequence>MNMFIKESKTEVIRVFRNPYFIFGSLLMPIVFYVIFTKVVNQGLEEADVWNKHFLMSIATFSVMGSAIMTLGLRMIQERNDGWTTYLRVTPLPATLHFIAKMIGQSTVHALAIVMIFLSGVLINGVSMSAVEWILCGGWILLGSIPFLALGVLVGTMQKVDLASNVSNILYLLLAITGGMWMPMEVLPKAIQAIGTWLPAYHYGSGAWAIVRGDTPDFKNIVILLGYLLLFMVLSTYRRRKQEVVKW</sequence>
<reference evidence="7 8" key="1">
    <citation type="submission" date="2023-06" db="EMBL/GenBank/DDBJ databases">
        <title>Sporosarcina sp. nov., isolated from Korean traditional fermented seafood 'Jeotgal'.</title>
        <authorList>
            <person name="Yang A.I."/>
            <person name="Shin N.-R."/>
        </authorList>
    </citation>
    <scope>NUCLEOTIDE SEQUENCE [LARGE SCALE GENOMIC DNA]</scope>
    <source>
        <strain evidence="7 8">KCTC13119</strain>
    </source>
</reference>
<name>A0ABU4GCD5_9BACL</name>
<dbReference type="InterPro" id="IPR013525">
    <property type="entry name" value="ABC2_TM"/>
</dbReference>
<dbReference type="EMBL" id="JAUBDI010000019">
    <property type="protein sequence ID" value="MDW0114645.1"/>
    <property type="molecule type" value="Genomic_DNA"/>
</dbReference>
<keyword evidence="4 5" id="KW-0472">Membrane</keyword>
<dbReference type="Proteomes" id="UP001282284">
    <property type="component" value="Unassembled WGS sequence"/>
</dbReference>
<comment type="caution">
    <text evidence="7">The sequence shown here is derived from an EMBL/GenBank/DDBJ whole genome shotgun (WGS) entry which is preliminary data.</text>
</comment>
<keyword evidence="2 5" id="KW-0812">Transmembrane</keyword>
<keyword evidence="3 5" id="KW-1133">Transmembrane helix</keyword>
<evidence type="ECO:0000313" key="7">
    <source>
        <dbReference type="EMBL" id="MDW0114645.1"/>
    </source>
</evidence>
<organism evidence="7 8">
    <name type="scientific">Sporosarcina saromensis</name>
    <dbReference type="NCBI Taxonomy" id="359365"/>
    <lineage>
        <taxon>Bacteria</taxon>
        <taxon>Bacillati</taxon>
        <taxon>Bacillota</taxon>
        <taxon>Bacilli</taxon>
        <taxon>Bacillales</taxon>
        <taxon>Caryophanaceae</taxon>
        <taxon>Sporosarcina</taxon>
    </lineage>
</organism>
<dbReference type="Pfam" id="PF12698">
    <property type="entry name" value="ABC2_membrane_3"/>
    <property type="match status" value="1"/>
</dbReference>
<evidence type="ECO:0000256" key="3">
    <source>
        <dbReference type="ARBA" id="ARBA00022989"/>
    </source>
</evidence>
<gene>
    <name evidence="7" type="ORF">QT711_15715</name>
</gene>
<evidence type="ECO:0000256" key="5">
    <source>
        <dbReference type="SAM" id="Phobius"/>
    </source>
</evidence>
<feature type="transmembrane region" description="Helical" evidence="5">
    <location>
        <begin position="162"/>
        <end position="182"/>
    </location>
</feature>